<name>V4AU89_LOTGI</name>
<dbReference type="PANTHER" id="PTHR18359:SF0">
    <property type="entry name" value="U3 SMALL NUCLEOLAR RNA-ASSOCIATED PROTEIN 18 HOMOLOG"/>
    <property type="match status" value="1"/>
</dbReference>
<reference evidence="12 13" key="1">
    <citation type="journal article" date="2013" name="Nature">
        <title>Insights into bilaterian evolution from three spiralian genomes.</title>
        <authorList>
            <person name="Simakov O."/>
            <person name="Marletaz F."/>
            <person name="Cho S.J."/>
            <person name="Edsinger-Gonzales E."/>
            <person name="Havlak P."/>
            <person name="Hellsten U."/>
            <person name="Kuo D.H."/>
            <person name="Larsson T."/>
            <person name="Lv J."/>
            <person name="Arendt D."/>
            <person name="Savage R."/>
            <person name="Osoegawa K."/>
            <person name="de Jong P."/>
            <person name="Grimwood J."/>
            <person name="Chapman J.A."/>
            <person name="Shapiro H."/>
            <person name="Aerts A."/>
            <person name="Otillar R.P."/>
            <person name="Terry A.Y."/>
            <person name="Boore J.L."/>
            <person name="Grigoriev I.V."/>
            <person name="Lindberg D.R."/>
            <person name="Seaver E.C."/>
            <person name="Weisblat D.A."/>
            <person name="Putnam N.H."/>
            <person name="Rokhsar D.S."/>
        </authorList>
    </citation>
    <scope>NUCLEOTIDE SEQUENCE [LARGE SCALE GENOMIC DNA]</scope>
</reference>
<evidence type="ECO:0000256" key="11">
    <source>
        <dbReference type="PROSITE-ProRule" id="PRU00221"/>
    </source>
</evidence>
<dbReference type="PROSITE" id="PS50082">
    <property type="entry name" value="WD_REPEATS_2"/>
    <property type="match status" value="1"/>
</dbReference>
<dbReference type="Gene3D" id="2.130.10.10">
    <property type="entry name" value="YVTN repeat-like/Quinoprotein amine dehydrogenase"/>
    <property type="match status" value="1"/>
</dbReference>
<feature type="repeat" description="WD" evidence="11">
    <location>
        <begin position="177"/>
        <end position="208"/>
    </location>
</feature>
<comment type="function">
    <text evidence="8">Part of the small subunit (SSU) processome, first precursor of the small eukaryotic ribosomal subunit. During the assembly of the SSU processome in the nucleolus, many ribosome biogenesis factors, an RNA chaperone and ribosomal proteins associate with the nascent pre-rRNA and work in concert to generate RNA folding, modifications, rearrangements and cleavage as well as targeted degradation of pre-ribosomal RNA by the RNA exosome. Involved in nucleolar processing of pre-18S ribosomal RNA.</text>
</comment>
<keyword evidence="13" id="KW-1185">Reference proteome</keyword>
<keyword evidence="3" id="KW-0597">Phosphoprotein</keyword>
<dbReference type="SUPFAM" id="SSF50978">
    <property type="entry name" value="WD40 repeat-like"/>
    <property type="match status" value="1"/>
</dbReference>
<dbReference type="GO" id="GO:0032040">
    <property type="term" value="C:small-subunit processome"/>
    <property type="evidence" value="ECO:0007669"/>
    <property type="project" value="TreeGrafter"/>
</dbReference>
<organism evidence="12 13">
    <name type="scientific">Lottia gigantea</name>
    <name type="common">Giant owl limpet</name>
    <dbReference type="NCBI Taxonomy" id="225164"/>
    <lineage>
        <taxon>Eukaryota</taxon>
        <taxon>Metazoa</taxon>
        <taxon>Spiralia</taxon>
        <taxon>Lophotrochozoa</taxon>
        <taxon>Mollusca</taxon>
        <taxon>Gastropoda</taxon>
        <taxon>Patellogastropoda</taxon>
        <taxon>Lottioidea</taxon>
        <taxon>Lottiidae</taxon>
        <taxon>Lottia</taxon>
    </lineage>
</organism>
<dbReference type="GeneID" id="20231139"/>
<evidence type="ECO:0000256" key="8">
    <source>
        <dbReference type="ARBA" id="ARBA00058527"/>
    </source>
</evidence>
<evidence type="ECO:0000256" key="10">
    <source>
        <dbReference type="ARBA" id="ARBA00075773"/>
    </source>
</evidence>
<gene>
    <name evidence="12" type="ORF">LOTGIDRAFT_114808</name>
</gene>
<dbReference type="STRING" id="225164.V4AU89"/>
<dbReference type="AlphaFoldDB" id="V4AU89"/>
<dbReference type="Proteomes" id="UP000030746">
    <property type="component" value="Unassembled WGS sequence"/>
</dbReference>
<keyword evidence="5" id="KW-0677">Repeat</keyword>
<dbReference type="HOGENOM" id="CLU_011055_0_0_1"/>
<evidence type="ECO:0000256" key="7">
    <source>
        <dbReference type="ARBA" id="ARBA00025767"/>
    </source>
</evidence>
<evidence type="ECO:0000256" key="2">
    <source>
        <dbReference type="ARBA" id="ARBA00022552"/>
    </source>
</evidence>
<evidence type="ECO:0000256" key="5">
    <source>
        <dbReference type="ARBA" id="ARBA00022737"/>
    </source>
</evidence>
<sequence>DSDIDDLLHSTGDFLASSTSLPAGLIQIKKCTDLNKDSPSQARLTALEFHPTAQVALTAAKNQPFTLFQIDSKNNPKIQSVFIERFPILNAHFSSNGEEVIAGSHYTSFRYYDMLSGTLITVPKIKGVNDDHMSHFRVSPDGRFLAFLGRYGNIHLLSAKSKELVSSLKMNGSCEDLVFTKDGSQMYSFGDDGQVYIWDMNTRECIHRFYDDGCVKGTSITVSPNNQYLVCGSYSGVVNVYDREKCHQSLDPKPLKSIMNLVTPCTKAVFNSTSEILAIDSHFTEKAIKLVHFPSMQVFSNYPDLIDKSLRVPQDMFFSLNSGYFTVATHTGTALLYR</sequence>
<comment type="subcellular location">
    <subcellularLocation>
        <location evidence="1">Nucleus</location>
        <location evidence="1">Nucleolus</location>
    </subcellularLocation>
</comment>
<dbReference type="InterPro" id="IPR015943">
    <property type="entry name" value="WD40/YVTN_repeat-like_dom_sf"/>
</dbReference>
<dbReference type="InterPro" id="IPR036322">
    <property type="entry name" value="WD40_repeat_dom_sf"/>
</dbReference>
<feature type="non-terminal residue" evidence="12">
    <location>
        <position position="1"/>
    </location>
</feature>
<evidence type="ECO:0000256" key="1">
    <source>
        <dbReference type="ARBA" id="ARBA00004604"/>
    </source>
</evidence>
<evidence type="ECO:0000256" key="4">
    <source>
        <dbReference type="ARBA" id="ARBA00022574"/>
    </source>
</evidence>
<dbReference type="PANTHER" id="PTHR18359">
    <property type="entry name" value="WD-REPEAT PROTEIN-RELATED"/>
    <property type="match status" value="1"/>
</dbReference>
<evidence type="ECO:0000256" key="6">
    <source>
        <dbReference type="ARBA" id="ARBA00023242"/>
    </source>
</evidence>
<keyword evidence="4 11" id="KW-0853">WD repeat</keyword>
<keyword evidence="6" id="KW-0539">Nucleus</keyword>
<dbReference type="RefSeq" id="XP_009051928.1">
    <property type="nucleotide sequence ID" value="XM_009053680.1"/>
</dbReference>
<dbReference type="InterPro" id="IPR045161">
    <property type="entry name" value="Utp18"/>
</dbReference>
<dbReference type="Pfam" id="PF00400">
    <property type="entry name" value="WD40"/>
    <property type="match status" value="2"/>
</dbReference>
<dbReference type="OrthoDB" id="1935146at2759"/>
<dbReference type="EMBL" id="KB201305">
    <property type="protein sequence ID" value="ESO97326.1"/>
    <property type="molecule type" value="Genomic_DNA"/>
</dbReference>
<dbReference type="InterPro" id="IPR001680">
    <property type="entry name" value="WD40_rpt"/>
</dbReference>
<evidence type="ECO:0000256" key="9">
    <source>
        <dbReference type="ARBA" id="ARBA00074442"/>
    </source>
</evidence>
<dbReference type="GO" id="GO:0006364">
    <property type="term" value="P:rRNA processing"/>
    <property type="evidence" value="ECO:0007669"/>
    <property type="project" value="UniProtKB-KW"/>
</dbReference>
<dbReference type="SMART" id="SM00320">
    <property type="entry name" value="WD40"/>
    <property type="match status" value="3"/>
</dbReference>
<evidence type="ECO:0000313" key="13">
    <source>
        <dbReference type="Proteomes" id="UP000030746"/>
    </source>
</evidence>
<dbReference type="FunFam" id="2.130.10.10:FF:000121">
    <property type="entry name" value="U3 small nucleolar RNA-associated protein 18 homolog"/>
    <property type="match status" value="1"/>
</dbReference>
<dbReference type="GO" id="GO:0034388">
    <property type="term" value="C:Pwp2p-containing subcomplex of 90S preribosome"/>
    <property type="evidence" value="ECO:0007669"/>
    <property type="project" value="TreeGrafter"/>
</dbReference>
<keyword evidence="2" id="KW-0698">rRNA processing</keyword>
<evidence type="ECO:0000256" key="3">
    <source>
        <dbReference type="ARBA" id="ARBA00022553"/>
    </source>
</evidence>
<proteinExistence type="inferred from homology"/>
<accession>V4AU89</accession>
<protein>
    <recommendedName>
        <fullName evidence="9">U3 small nucleolar RNA-associated protein 18 homolog</fullName>
    </recommendedName>
    <alternativeName>
        <fullName evidence="10">WD repeat-containing protein 50</fullName>
    </alternativeName>
</protein>
<dbReference type="KEGG" id="lgi:LOTGIDRAFT_114808"/>
<comment type="similarity">
    <text evidence="7">Belongs to the WD repeat UTP18 family.</text>
</comment>
<evidence type="ECO:0000313" key="12">
    <source>
        <dbReference type="EMBL" id="ESO97326.1"/>
    </source>
</evidence>
<dbReference type="CTD" id="20231139"/>
<dbReference type="OMA" id="KIRMWEI"/>